<keyword evidence="1" id="KW-0812">Transmembrane</keyword>
<name>A0A193LGB5_9GAMM</name>
<keyword evidence="1" id="KW-0472">Membrane</keyword>
<proteinExistence type="predicted"/>
<dbReference type="InterPro" id="IPR018723">
    <property type="entry name" value="DUF2254_membrane"/>
</dbReference>
<feature type="transmembrane region" description="Helical" evidence="1">
    <location>
        <begin position="57"/>
        <end position="83"/>
    </location>
</feature>
<gene>
    <name evidence="2" type="ORF">BA177_10050</name>
</gene>
<dbReference type="RefSeq" id="WP_068615898.1">
    <property type="nucleotide sequence ID" value="NZ_CP016268.1"/>
</dbReference>
<keyword evidence="3" id="KW-1185">Reference proteome</keyword>
<sequence length="422" mass="45502">MSNRLSFWLNRLGERLWVRPLVFCILSVGGAFLAKIADRLVIGDVVPDISPDSIETLLSIVASSMLVIATFAVASMVSAYASAGSVGTPRSFPLIVSDDVSKNALSVFIGAFIFSIVALVALKNSYYQNAGHFALFVLTLGVFAWVVLTFVRWVDRIARLGRLGTTVDKVESAASGALQARRRSPSMGAVALTNSTPAGRPVFASKIGYVQHIDVGALQRCAEKWSLQVAVATLPGTLITPDKPIVYVFDEESDADEFDESVLVAPFQIGDDRVYEGDPRFGLIALSEIASRALSPAVNDPGTAIDVIGTLIRLFAAWSAPLDDDESSKEIRFDRVHVPLLSVRDLFDDTFASIARDGAGLVEVQIRLQKALRALAAMGDDEMALAATEISRLALERAKTTLTLQHDIDLVTAQAEWSAEQC</sequence>
<feature type="transmembrane region" description="Helical" evidence="1">
    <location>
        <begin position="16"/>
        <end position="37"/>
    </location>
</feature>
<evidence type="ECO:0000313" key="2">
    <source>
        <dbReference type="EMBL" id="ANO51501.1"/>
    </source>
</evidence>
<feature type="transmembrane region" description="Helical" evidence="1">
    <location>
        <begin position="134"/>
        <end position="154"/>
    </location>
</feature>
<evidence type="ECO:0008006" key="4">
    <source>
        <dbReference type="Google" id="ProtNLM"/>
    </source>
</evidence>
<keyword evidence="1" id="KW-1133">Transmembrane helix</keyword>
<dbReference type="Proteomes" id="UP000092695">
    <property type="component" value="Chromosome"/>
</dbReference>
<dbReference type="OrthoDB" id="2955631at2"/>
<evidence type="ECO:0000313" key="3">
    <source>
        <dbReference type="Proteomes" id="UP000092695"/>
    </source>
</evidence>
<dbReference type="AlphaFoldDB" id="A0A193LGB5"/>
<dbReference type="Pfam" id="PF10011">
    <property type="entry name" value="DUF2254"/>
    <property type="match status" value="1"/>
</dbReference>
<protein>
    <recommendedName>
        <fullName evidence="4">DUF2254 domain-containing protein</fullName>
    </recommendedName>
</protein>
<reference evidence="2 3" key="1">
    <citation type="submission" date="2016-06" db="EMBL/GenBank/DDBJ databases">
        <title>Complete genome sequence of a deep-branching marine Gamma Proteobacterium Woeseia oceani type strain XK5.</title>
        <authorList>
            <person name="Mu D."/>
            <person name="Du Z."/>
        </authorList>
    </citation>
    <scope>NUCLEOTIDE SEQUENCE [LARGE SCALE GENOMIC DNA]</scope>
    <source>
        <strain evidence="2 3">XK5</strain>
    </source>
</reference>
<dbReference type="KEGG" id="woc:BA177_10050"/>
<organism evidence="2 3">
    <name type="scientific">Woeseia oceani</name>
    <dbReference type="NCBI Taxonomy" id="1548547"/>
    <lineage>
        <taxon>Bacteria</taxon>
        <taxon>Pseudomonadati</taxon>
        <taxon>Pseudomonadota</taxon>
        <taxon>Gammaproteobacteria</taxon>
        <taxon>Woeseiales</taxon>
        <taxon>Woeseiaceae</taxon>
        <taxon>Woeseia</taxon>
    </lineage>
</organism>
<evidence type="ECO:0000256" key="1">
    <source>
        <dbReference type="SAM" id="Phobius"/>
    </source>
</evidence>
<accession>A0A193LGB5</accession>
<dbReference type="EMBL" id="CP016268">
    <property type="protein sequence ID" value="ANO51501.1"/>
    <property type="molecule type" value="Genomic_DNA"/>
</dbReference>
<feature type="transmembrane region" description="Helical" evidence="1">
    <location>
        <begin position="104"/>
        <end position="122"/>
    </location>
</feature>